<evidence type="ECO:0000256" key="2">
    <source>
        <dbReference type="ARBA" id="ARBA00009743"/>
    </source>
</evidence>
<feature type="signal peptide" evidence="7">
    <location>
        <begin position="1"/>
        <end position="20"/>
    </location>
</feature>
<dbReference type="InterPro" id="IPR017853">
    <property type="entry name" value="GH"/>
</dbReference>
<dbReference type="PANTHER" id="PTHR11452">
    <property type="entry name" value="ALPHA-GALACTOSIDASE/ALPHA-N-ACETYLGALACTOSAMINIDASE"/>
    <property type="match status" value="1"/>
</dbReference>
<evidence type="ECO:0000256" key="4">
    <source>
        <dbReference type="ARBA" id="ARBA00022801"/>
    </source>
</evidence>
<protein>
    <recommendedName>
        <fullName evidence="3 6">Alpha-galactosidase</fullName>
        <ecNumber evidence="3 6">3.2.1.22</ecNumber>
    </recommendedName>
    <alternativeName>
        <fullName evidence="6">Melibiase</fullName>
    </alternativeName>
</protein>
<dbReference type="Pfam" id="PF16499">
    <property type="entry name" value="Melibiase_2"/>
    <property type="match status" value="1"/>
</dbReference>
<dbReference type="SUPFAM" id="SSF51445">
    <property type="entry name" value="(Trans)glycosidases"/>
    <property type="match status" value="1"/>
</dbReference>
<keyword evidence="9" id="KW-1185">Reference proteome</keyword>
<comment type="caution">
    <text evidence="8">The sequence shown here is derived from an EMBL/GenBank/DDBJ whole genome shotgun (WGS) entry which is preliminary data.</text>
</comment>
<dbReference type="PRINTS" id="PR00740">
    <property type="entry name" value="GLHYDRLASE27"/>
</dbReference>
<keyword evidence="7" id="KW-0732">Signal</keyword>
<evidence type="ECO:0000256" key="5">
    <source>
        <dbReference type="ARBA" id="ARBA00023295"/>
    </source>
</evidence>
<keyword evidence="4 6" id="KW-0378">Hydrolase</keyword>
<sequence length="580" mass="61445">MLPALLLTTTSLLLPAVVHADTLRYGKTPNGFSAPARGWTSSALQSLSGDAKFTLNQENVIEQCDAMREALGAYGYEYCALDAGWSLGDRGDDEHGRITYDPDLFDLPALADHLHGRGAKLGVYILPGYFAADADKTIEGTDDIPLSSIRADDDGDGEPCRAMSRCDIDYGKTGAQEWCNSNVKQFADWGVDLIKLDYVTPGSPDSGADLSSDNSGSVACYHKAIQASGRKMRLHVGWELDMNTTYYDIWRSNADALRTDRALTDPNQTTTTLTQWSSVQRAIERYRQYILPRLDSADELTIHPDLGALPVGNGAALAGLTALQQQAVLTHWIGAGAPLLLGADMTALDASLLADPLANAVAAFTAAHPMVPTAGNADARRGRQRQVWLAGPDPASGVVVAVLANYGAGGAARDLFASDPDDADQVFRLSPKALGLASSGYYAVEDVWAGTTVDLGYDDVWTWTLDRGGAAALLRLTPSMTGDGNDTDATTATATAEAEAQAQQGKRDLEQPQKALFVQYERVLTSATTASGQATAAAASAERTDSASDASSAVVGTTSWGKVSLWVSVAGLQTAMLWLL</sequence>
<comment type="catalytic activity">
    <reaction evidence="1 6">
        <text>Hydrolysis of terminal, non-reducing alpha-D-galactose residues in alpha-D-galactosides, including galactose oligosaccharides, galactomannans and galactolipids.</text>
        <dbReference type="EC" id="3.2.1.22"/>
    </reaction>
</comment>
<reference evidence="8 9" key="1">
    <citation type="journal article" date="2023" name="Plant Dis.">
        <title>First Report of Diplodia intermedia Causing Canker and Dieback Diseases on Apple Trees in Canada.</title>
        <authorList>
            <person name="Ellouze W."/>
            <person name="Ilyukhin E."/>
            <person name="Sulman M."/>
            <person name="Ali S."/>
        </authorList>
    </citation>
    <scope>NUCLEOTIDE SEQUENCE [LARGE SCALE GENOMIC DNA]</scope>
    <source>
        <strain evidence="8 9">M45-28</strain>
    </source>
</reference>
<dbReference type="InterPro" id="IPR002241">
    <property type="entry name" value="Glyco_hydro_27"/>
</dbReference>
<dbReference type="Gene3D" id="3.20.20.70">
    <property type="entry name" value="Aldolase class I"/>
    <property type="match status" value="1"/>
</dbReference>
<evidence type="ECO:0000313" key="9">
    <source>
        <dbReference type="Proteomes" id="UP001521184"/>
    </source>
</evidence>
<dbReference type="EC" id="3.2.1.22" evidence="3 6"/>
<dbReference type="Proteomes" id="UP001521184">
    <property type="component" value="Unassembled WGS sequence"/>
</dbReference>
<proteinExistence type="inferred from homology"/>
<dbReference type="InterPro" id="IPR013785">
    <property type="entry name" value="Aldolase_TIM"/>
</dbReference>
<evidence type="ECO:0000256" key="7">
    <source>
        <dbReference type="SAM" id="SignalP"/>
    </source>
</evidence>
<dbReference type="PANTHER" id="PTHR11452:SF33">
    <property type="entry name" value="ALPHA-GALACTOSIDASE 2"/>
    <property type="match status" value="1"/>
</dbReference>
<evidence type="ECO:0000256" key="3">
    <source>
        <dbReference type="ARBA" id="ARBA00012755"/>
    </source>
</evidence>
<keyword evidence="5 6" id="KW-0326">Glycosidase</keyword>
<evidence type="ECO:0000256" key="6">
    <source>
        <dbReference type="RuleBase" id="RU361168"/>
    </source>
</evidence>
<name>A0ABR3TB40_9PEZI</name>
<dbReference type="EMBL" id="JAKEKT020000100">
    <property type="protein sequence ID" value="KAL1636618.1"/>
    <property type="molecule type" value="Genomic_DNA"/>
</dbReference>
<organism evidence="8 9">
    <name type="scientific">Diplodia intermedia</name>
    <dbReference type="NCBI Taxonomy" id="856260"/>
    <lineage>
        <taxon>Eukaryota</taxon>
        <taxon>Fungi</taxon>
        <taxon>Dikarya</taxon>
        <taxon>Ascomycota</taxon>
        <taxon>Pezizomycotina</taxon>
        <taxon>Dothideomycetes</taxon>
        <taxon>Dothideomycetes incertae sedis</taxon>
        <taxon>Botryosphaeriales</taxon>
        <taxon>Botryosphaeriaceae</taxon>
        <taxon>Diplodia</taxon>
    </lineage>
</organism>
<comment type="similarity">
    <text evidence="2 6">Belongs to the glycosyl hydrolase 27 family.</text>
</comment>
<evidence type="ECO:0000256" key="1">
    <source>
        <dbReference type="ARBA" id="ARBA00001255"/>
    </source>
</evidence>
<gene>
    <name evidence="8" type="ORF">SLS58_009742</name>
</gene>
<accession>A0ABR3TB40</accession>
<keyword evidence="6" id="KW-1015">Disulfide bond</keyword>
<evidence type="ECO:0000313" key="8">
    <source>
        <dbReference type="EMBL" id="KAL1636618.1"/>
    </source>
</evidence>
<feature type="chain" id="PRO_5046540057" description="Alpha-galactosidase" evidence="7">
    <location>
        <begin position="21"/>
        <end position="580"/>
    </location>
</feature>